<keyword evidence="8 14" id="KW-1133">Transmembrane helix</keyword>
<dbReference type="GO" id="GO:0050291">
    <property type="term" value="F:sphingosine N-acyltransferase activity"/>
    <property type="evidence" value="ECO:0007669"/>
    <property type="project" value="InterPro"/>
</dbReference>
<dbReference type="Gene3D" id="1.10.10.60">
    <property type="entry name" value="Homeodomain-like"/>
    <property type="match status" value="1"/>
</dbReference>
<feature type="transmembrane region" description="Helical" evidence="14">
    <location>
        <begin position="214"/>
        <end position="234"/>
    </location>
</feature>
<dbReference type="InterPro" id="IPR009057">
    <property type="entry name" value="Homeodomain-like_sf"/>
</dbReference>
<evidence type="ECO:0000313" key="16">
    <source>
        <dbReference type="EMBL" id="CAH0107850.1"/>
    </source>
</evidence>
<feature type="domain" description="TLC" evidence="15">
    <location>
        <begin position="140"/>
        <end position="341"/>
    </location>
</feature>
<feature type="transmembrane region" description="Helical" evidence="14">
    <location>
        <begin position="270"/>
        <end position="292"/>
    </location>
</feature>
<keyword evidence="9" id="KW-0443">Lipid metabolism</keyword>
<evidence type="ECO:0000256" key="6">
    <source>
        <dbReference type="ARBA" id="ARBA00022692"/>
    </source>
</evidence>
<keyword evidence="10 12" id="KW-0472">Membrane</keyword>
<feature type="region of interest" description="Disordered" evidence="13">
    <location>
        <begin position="346"/>
        <end position="394"/>
    </location>
</feature>
<dbReference type="Proteomes" id="UP000789390">
    <property type="component" value="Unassembled WGS sequence"/>
</dbReference>
<dbReference type="PANTHER" id="PTHR12560">
    <property type="entry name" value="LONGEVITY ASSURANCE FACTOR 1 LAG1"/>
    <property type="match status" value="1"/>
</dbReference>
<dbReference type="FunFam" id="1.10.10.60:FF:000020">
    <property type="entry name" value="Ceramide synthase 5"/>
    <property type="match status" value="1"/>
</dbReference>
<comment type="catalytic activity">
    <reaction evidence="11">
        <text>sphinganine + octadecanoyl-CoA = N-(octadecanoyl)-sphinganine + CoA + H(+)</text>
        <dbReference type="Rhea" id="RHEA:36547"/>
        <dbReference type="ChEBI" id="CHEBI:15378"/>
        <dbReference type="ChEBI" id="CHEBI:57287"/>
        <dbReference type="ChEBI" id="CHEBI:57394"/>
        <dbReference type="ChEBI" id="CHEBI:57817"/>
        <dbReference type="ChEBI" id="CHEBI:67033"/>
    </reaction>
    <physiologicalReaction direction="left-to-right" evidence="11">
        <dbReference type="Rhea" id="RHEA:36548"/>
    </physiologicalReaction>
</comment>
<organism evidence="16 17">
    <name type="scientific">Daphnia galeata</name>
    <dbReference type="NCBI Taxonomy" id="27404"/>
    <lineage>
        <taxon>Eukaryota</taxon>
        <taxon>Metazoa</taxon>
        <taxon>Ecdysozoa</taxon>
        <taxon>Arthropoda</taxon>
        <taxon>Crustacea</taxon>
        <taxon>Branchiopoda</taxon>
        <taxon>Diplostraca</taxon>
        <taxon>Cladocera</taxon>
        <taxon>Anomopoda</taxon>
        <taxon>Daphniidae</taxon>
        <taxon>Daphnia</taxon>
    </lineage>
</organism>
<name>A0A8J2RT95_9CRUS</name>
<keyword evidence="6 12" id="KW-0812">Transmembrane</keyword>
<evidence type="ECO:0000256" key="2">
    <source>
        <dbReference type="ARBA" id="ARBA00004477"/>
    </source>
</evidence>
<keyword evidence="5" id="KW-0808">Transferase</keyword>
<dbReference type="SMART" id="SM00724">
    <property type="entry name" value="TLC"/>
    <property type="match status" value="1"/>
</dbReference>
<accession>A0A8J2RT95</accession>
<feature type="transmembrane region" description="Helical" evidence="14">
    <location>
        <begin position="312"/>
        <end position="337"/>
    </location>
</feature>
<comment type="caution">
    <text evidence="16">The sequence shown here is derived from an EMBL/GenBank/DDBJ whole genome shotgun (WGS) entry which is preliminary data.</text>
</comment>
<evidence type="ECO:0000256" key="8">
    <source>
        <dbReference type="ARBA" id="ARBA00022989"/>
    </source>
</evidence>
<evidence type="ECO:0000313" key="17">
    <source>
        <dbReference type="Proteomes" id="UP000789390"/>
    </source>
</evidence>
<reference evidence="16" key="1">
    <citation type="submission" date="2021-11" db="EMBL/GenBank/DDBJ databases">
        <authorList>
            <person name="Schell T."/>
        </authorList>
    </citation>
    <scope>NUCLEOTIDE SEQUENCE</scope>
    <source>
        <strain evidence="16">M5</strain>
    </source>
</reference>
<gene>
    <name evidence="16" type="ORF">DGAL_LOCUS11184</name>
</gene>
<dbReference type="GO" id="GO:0003677">
    <property type="term" value="F:DNA binding"/>
    <property type="evidence" value="ECO:0007669"/>
    <property type="project" value="InterPro"/>
</dbReference>
<comment type="pathway">
    <text evidence="4">Sphingolipid metabolism.</text>
</comment>
<dbReference type="UniPathway" id="UPA00222"/>
<dbReference type="PANTHER" id="PTHR12560:SF0">
    <property type="entry name" value="LD18904P"/>
    <property type="match status" value="1"/>
</dbReference>
<evidence type="ECO:0000256" key="10">
    <source>
        <dbReference type="ARBA" id="ARBA00023136"/>
    </source>
</evidence>
<evidence type="ECO:0000256" key="9">
    <source>
        <dbReference type="ARBA" id="ARBA00023098"/>
    </source>
</evidence>
<evidence type="ECO:0000256" key="3">
    <source>
        <dbReference type="ARBA" id="ARBA00004760"/>
    </source>
</evidence>
<dbReference type="CDD" id="cd00086">
    <property type="entry name" value="homeodomain"/>
    <property type="match status" value="1"/>
</dbReference>
<keyword evidence="17" id="KW-1185">Reference proteome</keyword>
<dbReference type="PROSITE" id="PS50922">
    <property type="entry name" value="TLC"/>
    <property type="match status" value="1"/>
</dbReference>
<dbReference type="AlphaFoldDB" id="A0A8J2RT95"/>
<dbReference type="GO" id="GO:0005789">
    <property type="term" value="C:endoplasmic reticulum membrane"/>
    <property type="evidence" value="ECO:0007669"/>
    <property type="project" value="UniProtKB-SubCell"/>
</dbReference>
<dbReference type="EMBL" id="CAKKLH010000279">
    <property type="protein sequence ID" value="CAH0107850.1"/>
    <property type="molecule type" value="Genomic_DNA"/>
</dbReference>
<feature type="transmembrane region" description="Helical" evidence="14">
    <location>
        <begin position="138"/>
        <end position="161"/>
    </location>
</feature>
<evidence type="ECO:0000256" key="4">
    <source>
        <dbReference type="ARBA" id="ARBA00004991"/>
    </source>
</evidence>
<feature type="compositionally biased region" description="Polar residues" evidence="13">
    <location>
        <begin position="365"/>
        <end position="386"/>
    </location>
</feature>
<dbReference type="PIRSF" id="PIRSF005225">
    <property type="entry name" value="LAG1_LAC1"/>
    <property type="match status" value="1"/>
</dbReference>
<dbReference type="SUPFAM" id="SSF46689">
    <property type="entry name" value="Homeodomain-like"/>
    <property type="match status" value="1"/>
</dbReference>
<feature type="transmembrane region" description="Helical" evidence="14">
    <location>
        <begin position="45"/>
        <end position="62"/>
    </location>
</feature>
<dbReference type="InterPro" id="IPR016439">
    <property type="entry name" value="Lag1/Lac1-like"/>
</dbReference>
<comment type="subcellular location">
    <subcellularLocation>
        <location evidence="2">Endoplasmic reticulum membrane</location>
        <topology evidence="2">Multi-pass membrane protein</topology>
    </subcellularLocation>
    <subcellularLocation>
        <location evidence="1">Nucleus</location>
    </subcellularLocation>
</comment>
<dbReference type="InterPro" id="IPR001356">
    <property type="entry name" value="HD"/>
</dbReference>
<dbReference type="InterPro" id="IPR006634">
    <property type="entry name" value="TLC-dom"/>
</dbReference>
<dbReference type="GO" id="GO:0005634">
    <property type="term" value="C:nucleus"/>
    <property type="evidence" value="ECO:0007669"/>
    <property type="project" value="UniProtKB-SubCell"/>
</dbReference>
<sequence length="394" mass="46793">MVVNLLSQMSESFWSSDVWLPPGVTWKDIEPNDQNPIAYPRFSDIWYPVLFSFGLTFLRLLFEKYVFFPLGIASGLRPVRPWKGQAPDNPTLEKAYLVARKGRLNYKQIQGLAKQLDWTERQVERWIRMRRMMDRPSTLVKFMECGWRFSYYGFVFAYGVWTLWDKDWLWDINNCWYTFPHQGVTNDIWWYYMIELSFYWSLLFSMFEDIKRKDFWEMLIHHFVTIILLVLSWTCNLVRAGTLVLVIHDCADIFLEMAKMMKYIKWQKTCDVLFGIFTVTWICSRLVVYPFWFLYSTCIGAKEIVPMFPAYYIFNSLLLLLLLLHVIWTYFILKVLYRAILSGQMEKDSRSSSSEDFSEDNSKSGNSSASPTTPSKRLPANSISQQSREHKNSK</sequence>
<evidence type="ECO:0000256" key="1">
    <source>
        <dbReference type="ARBA" id="ARBA00004123"/>
    </source>
</evidence>
<evidence type="ECO:0000256" key="14">
    <source>
        <dbReference type="SAM" id="Phobius"/>
    </source>
</evidence>
<evidence type="ECO:0000256" key="7">
    <source>
        <dbReference type="ARBA" id="ARBA00022824"/>
    </source>
</evidence>
<feature type="transmembrane region" description="Helical" evidence="14">
    <location>
        <begin position="188"/>
        <end position="207"/>
    </location>
</feature>
<dbReference type="OrthoDB" id="537032at2759"/>
<evidence type="ECO:0000259" key="15">
    <source>
        <dbReference type="PROSITE" id="PS50922"/>
    </source>
</evidence>
<evidence type="ECO:0000256" key="5">
    <source>
        <dbReference type="ARBA" id="ARBA00022679"/>
    </source>
</evidence>
<evidence type="ECO:0000256" key="13">
    <source>
        <dbReference type="SAM" id="MobiDB-lite"/>
    </source>
</evidence>
<evidence type="ECO:0000256" key="11">
    <source>
        <dbReference type="ARBA" id="ARBA00049036"/>
    </source>
</evidence>
<evidence type="ECO:0000256" key="12">
    <source>
        <dbReference type="PROSITE-ProRule" id="PRU00205"/>
    </source>
</evidence>
<dbReference type="Pfam" id="PF03798">
    <property type="entry name" value="TRAM_LAG1_CLN8"/>
    <property type="match status" value="1"/>
</dbReference>
<protein>
    <recommendedName>
        <fullName evidence="15">TLC domain-containing protein</fullName>
    </recommendedName>
</protein>
<keyword evidence="7" id="KW-0256">Endoplasmic reticulum</keyword>
<dbReference type="GO" id="GO:0046513">
    <property type="term" value="P:ceramide biosynthetic process"/>
    <property type="evidence" value="ECO:0007669"/>
    <property type="project" value="InterPro"/>
</dbReference>
<comment type="pathway">
    <text evidence="3">Lipid metabolism; sphingolipid metabolism.</text>
</comment>
<proteinExistence type="predicted"/>